<evidence type="ECO:0000313" key="13">
    <source>
        <dbReference type="RefSeq" id="XP_034237667.1"/>
    </source>
</evidence>
<evidence type="ECO:0000259" key="10">
    <source>
        <dbReference type="Pfam" id="PF02668"/>
    </source>
</evidence>
<dbReference type="Proteomes" id="UP000515158">
    <property type="component" value="Unplaced"/>
</dbReference>
<dbReference type="UniPathway" id="UPA00118"/>
<feature type="non-terminal residue" evidence="13">
    <location>
        <position position="1"/>
    </location>
</feature>
<evidence type="ECO:0000256" key="3">
    <source>
        <dbReference type="ARBA" id="ARBA00005022"/>
    </source>
</evidence>
<dbReference type="Gene3D" id="3.30.2020.30">
    <property type="match status" value="1"/>
</dbReference>
<protein>
    <submittedName>
        <fullName evidence="13">Gamma-butyrobetaine dioxygenase-like</fullName>
    </submittedName>
</protein>
<dbReference type="InterPro" id="IPR050411">
    <property type="entry name" value="AlphaKG_dependent_hydroxylases"/>
</dbReference>
<dbReference type="AlphaFoldDB" id="A0A6P8YU97"/>
<sequence>RKVSRYLQWAQSSGTGPLDCRRTLCFGSLGAWAGEAELCKESDEVVLRTKDADDLRFPFVWLRDNCQCSACFHQDSQSRTIDLESFDINSKPKLVKVVGNKIHITWLDGHISDYDFEWLKERSFQSHSQESWLTSMYRLPRKTWTAQSFNKILTRYKFSDVLKSDAVLYNWLVSLATYGVSIVEDAPAESTTVRQLAERVAFIRRTHYGEEFSVRAKPGTTNVAYLSANLQLHTDLPYYNYKPGVNLLHCLVQTESDGGSNLLTDSLAVADWLKTDFNSSYQALTQTVVDWNDIGQEDGNYFHSIHRAPVICEDRFGEIERINFSQPQRDSHFNVPLDKVKLWYKAMDKFTKAIMSNDYCVTYKMAEGEILTFDNIRLVHGRKKYDDSGNSIRHVIGGYLDWDEIWSRIRVLKNV</sequence>
<feature type="domain" description="TauD/TfdA-like" evidence="10">
    <location>
        <begin position="152"/>
        <end position="398"/>
    </location>
</feature>
<keyword evidence="8" id="KW-0560">Oxidoreductase</keyword>
<evidence type="ECO:0000256" key="4">
    <source>
        <dbReference type="ARBA" id="ARBA00008654"/>
    </source>
</evidence>
<dbReference type="GO" id="GO:0005739">
    <property type="term" value="C:mitochondrion"/>
    <property type="evidence" value="ECO:0007669"/>
    <property type="project" value="TreeGrafter"/>
</dbReference>
<dbReference type="InterPro" id="IPR042098">
    <property type="entry name" value="TauD-like_sf"/>
</dbReference>
<evidence type="ECO:0000313" key="12">
    <source>
        <dbReference type="Proteomes" id="UP000515158"/>
    </source>
</evidence>
<evidence type="ECO:0000256" key="2">
    <source>
        <dbReference type="ARBA" id="ARBA00001961"/>
    </source>
</evidence>
<dbReference type="PANTHER" id="PTHR10696:SF33">
    <property type="entry name" value="GAMMA-BUTYROBETAINE DIOXYGENASE"/>
    <property type="match status" value="1"/>
</dbReference>
<dbReference type="CDD" id="cd00250">
    <property type="entry name" value="CAS_like"/>
    <property type="match status" value="1"/>
</dbReference>
<evidence type="ECO:0000256" key="1">
    <source>
        <dbReference type="ARBA" id="ARBA00001954"/>
    </source>
</evidence>
<comment type="cofactor">
    <cofactor evidence="1">
        <name>Fe(2+)</name>
        <dbReference type="ChEBI" id="CHEBI:29033"/>
    </cofactor>
</comment>
<keyword evidence="7" id="KW-0223">Dioxygenase</keyword>
<feature type="domain" description="Gamma-butyrobetaine hydroxylase-like N-terminal" evidence="11">
    <location>
        <begin position="40"/>
        <end position="119"/>
    </location>
</feature>
<comment type="similarity">
    <text evidence="4">Belongs to the gamma-BBH/TMLD family.</text>
</comment>
<dbReference type="GeneID" id="117643097"/>
<dbReference type="GO" id="GO:0045329">
    <property type="term" value="P:carnitine biosynthetic process"/>
    <property type="evidence" value="ECO:0007669"/>
    <property type="project" value="UniProtKB-UniPathway"/>
</dbReference>
<dbReference type="Pfam" id="PF02668">
    <property type="entry name" value="TauD"/>
    <property type="match status" value="1"/>
</dbReference>
<keyword evidence="6" id="KW-0124">Carnitine biosynthesis</keyword>
<keyword evidence="5" id="KW-0479">Metal-binding</keyword>
<reference evidence="13" key="1">
    <citation type="submission" date="2025-08" db="UniProtKB">
        <authorList>
            <consortium name="RefSeq"/>
        </authorList>
    </citation>
    <scope>IDENTIFICATION</scope>
    <source>
        <tissue evidence="13">Total insect</tissue>
    </source>
</reference>
<proteinExistence type="inferred from homology"/>
<keyword evidence="12" id="KW-1185">Reference proteome</keyword>
<dbReference type="InParanoid" id="A0A6P8YU97"/>
<comment type="cofactor">
    <cofactor evidence="2">
        <name>L-ascorbate</name>
        <dbReference type="ChEBI" id="CHEBI:38290"/>
    </cofactor>
</comment>
<dbReference type="SUPFAM" id="SSF51197">
    <property type="entry name" value="Clavaminate synthase-like"/>
    <property type="match status" value="1"/>
</dbReference>
<dbReference type="GO" id="GO:0046872">
    <property type="term" value="F:metal ion binding"/>
    <property type="evidence" value="ECO:0007669"/>
    <property type="project" value="UniProtKB-KW"/>
</dbReference>
<comment type="pathway">
    <text evidence="3">Amine and polyamine biosynthesis; carnitine biosynthesis.</text>
</comment>
<name>A0A6P8YU97_THRPL</name>
<keyword evidence="9" id="KW-0408">Iron</keyword>
<organism evidence="13">
    <name type="scientific">Thrips palmi</name>
    <name type="common">Melon thrips</name>
    <dbReference type="NCBI Taxonomy" id="161013"/>
    <lineage>
        <taxon>Eukaryota</taxon>
        <taxon>Metazoa</taxon>
        <taxon>Ecdysozoa</taxon>
        <taxon>Arthropoda</taxon>
        <taxon>Hexapoda</taxon>
        <taxon>Insecta</taxon>
        <taxon>Pterygota</taxon>
        <taxon>Neoptera</taxon>
        <taxon>Paraneoptera</taxon>
        <taxon>Thysanoptera</taxon>
        <taxon>Terebrantia</taxon>
        <taxon>Thripoidea</taxon>
        <taxon>Thripidae</taxon>
        <taxon>Thrips</taxon>
    </lineage>
</organism>
<dbReference type="InterPro" id="IPR003819">
    <property type="entry name" value="TauD/TfdA-like"/>
</dbReference>
<dbReference type="RefSeq" id="XP_034237667.1">
    <property type="nucleotide sequence ID" value="XM_034381776.1"/>
</dbReference>
<accession>A0A6P8YU97</accession>
<evidence type="ECO:0000256" key="8">
    <source>
        <dbReference type="ARBA" id="ARBA00023002"/>
    </source>
</evidence>
<gene>
    <name evidence="13" type="primary">LOC117643097</name>
</gene>
<dbReference type="Pfam" id="PF06155">
    <property type="entry name" value="GBBH-like_N"/>
    <property type="match status" value="1"/>
</dbReference>
<evidence type="ECO:0000256" key="6">
    <source>
        <dbReference type="ARBA" id="ARBA00022873"/>
    </source>
</evidence>
<dbReference type="PANTHER" id="PTHR10696">
    <property type="entry name" value="GAMMA-BUTYROBETAINE HYDROXYLASE-RELATED"/>
    <property type="match status" value="1"/>
</dbReference>
<dbReference type="FunFam" id="3.60.130.10:FF:000001">
    <property type="entry name" value="Trimethyllysine dioxygenase, mitochondrial"/>
    <property type="match status" value="1"/>
</dbReference>
<dbReference type="FunCoup" id="A0A6P8YU97">
    <property type="interactions" value="79"/>
</dbReference>
<evidence type="ECO:0000256" key="7">
    <source>
        <dbReference type="ARBA" id="ARBA00022964"/>
    </source>
</evidence>
<dbReference type="FunFam" id="3.30.2020.30:FF:000002">
    <property type="entry name" value="Putative gamma-butyrobetaine dioxygenase"/>
    <property type="match status" value="1"/>
</dbReference>
<evidence type="ECO:0000256" key="9">
    <source>
        <dbReference type="ARBA" id="ARBA00023004"/>
    </source>
</evidence>
<dbReference type="GO" id="GO:0016706">
    <property type="term" value="F:2-oxoglutarate-dependent dioxygenase activity"/>
    <property type="evidence" value="ECO:0007669"/>
    <property type="project" value="UniProtKB-ARBA"/>
</dbReference>
<dbReference type="KEGG" id="tpal:117643097"/>
<evidence type="ECO:0000256" key="5">
    <source>
        <dbReference type="ARBA" id="ARBA00022723"/>
    </source>
</evidence>
<evidence type="ECO:0000259" key="11">
    <source>
        <dbReference type="Pfam" id="PF06155"/>
    </source>
</evidence>
<dbReference type="OrthoDB" id="406634at2759"/>
<dbReference type="InterPro" id="IPR038492">
    <property type="entry name" value="GBBH-like_N_sf"/>
</dbReference>
<dbReference type="InterPro" id="IPR010376">
    <property type="entry name" value="GBBH-like_N"/>
</dbReference>
<dbReference type="Gene3D" id="3.60.130.10">
    <property type="entry name" value="Clavaminate synthase-like"/>
    <property type="match status" value="1"/>
</dbReference>